<protein>
    <submittedName>
        <fullName evidence="1">DUF892 family protein</fullName>
    </submittedName>
</protein>
<dbReference type="EMBL" id="CP051682">
    <property type="protein sequence ID" value="QJD95335.1"/>
    <property type="molecule type" value="Genomic_DNA"/>
</dbReference>
<dbReference type="InterPro" id="IPR009078">
    <property type="entry name" value="Ferritin-like_SF"/>
</dbReference>
<gene>
    <name evidence="1" type="ORF">HH214_05355</name>
</gene>
<dbReference type="InterPro" id="IPR012347">
    <property type="entry name" value="Ferritin-like"/>
</dbReference>
<evidence type="ECO:0000313" key="1">
    <source>
        <dbReference type="EMBL" id="QJD95335.1"/>
    </source>
</evidence>
<accession>A0A7L5DW66</accession>
<organism evidence="1 2">
    <name type="scientific">Mucilaginibacter robiniae</name>
    <dbReference type="NCBI Taxonomy" id="2728022"/>
    <lineage>
        <taxon>Bacteria</taxon>
        <taxon>Pseudomonadati</taxon>
        <taxon>Bacteroidota</taxon>
        <taxon>Sphingobacteriia</taxon>
        <taxon>Sphingobacteriales</taxon>
        <taxon>Sphingobacteriaceae</taxon>
        <taxon>Mucilaginibacter</taxon>
    </lineage>
</organism>
<dbReference type="Pfam" id="PF05974">
    <property type="entry name" value="DUF892"/>
    <property type="match status" value="1"/>
</dbReference>
<dbReference type="AlphaFoldDB" id="A0A7L5DW66"/>
<proteinExistence type="predicted"/>
<sequence length="169" mass="19125">MAVELKKDLSVPDEQLKPMFIKLLNEVFKMKSELLGYLPLMSDQAHVHAVKTAILQCGINIQAQLFRMNIIMALLKAEAITKNQTAAIDLNLQNYIKNSIGFDSPYKIDCSLIMHLIMVESFEITSFRLLSKMAVKLHPKHISHLLKANLLEATSSKRDLAMLLDNYLA</sequence>
<evidence type="ECO:0000313" key="2">
    <source>
        <dbReference type="Proteomes" id="UP000503278"/>
    </source>
</evidence>
<name>A0A7L5DW66_9SPHI</name>
<dbReference type="SUPFAM" id="SSF47240">
    <property type="entry name" value="Ferritin-like"/>
    <property type="match status" value="1"/>
</dbReference>
<dbReference type="InterPro" id="IPR010287">
    <property type="entry name" value="DUF892_YciF-like"/>
</dbReference>
<dbReference type="Proteomes" id="UP000503278">
    <property type="component" value="Chromosome"/>
</dbReference>
<dbReference type="RefSeq" id="WP_169606352.1">
    <property type="nucleotide sequence ID" value="NZ_CP051682.1"/>
</dbReference>
<keyword evidence="2" id="KW-1185">Reference proteome</keyword>
<reference evidence="1 2" key="1">
    <citation type="submission" date="2020-04" db="EMBL/GenBank/DDBJ databases">
        <title>Genome sequencing of novel species.</title>
        <authorList>
            <person name="Heo J."/>
            <person name="Kim S.-J."/>
            <person name="Kim J.-S."/>
            <person name="Hong S.-B."/>
            <person name="Kwon S.-W."/>
        </authorList>
    </citation>
    <scope>NUCLEOTIDE SEQUENCE [LARGE SCALE GENOMIC DNA]</scope>
    <source>
        <strain evidence="1 2">F39-2</strain>
    </source>
</reference>
<dbReference type="KEGG" id="mrob:HH214_05355"/>
<dbReference type="Gene3D" id="1.20.1260.10">
    <property type="match status" value="1"/>
</dbReference>